<feature type="repeat" description="PPR" evidence="6">
    <location>
        <begin position="684"/>
        <end position="718"/>
    </location>
</feature>
<dbReference type="NCBIfam" id="TIGR00756">
    <property type="entry name" value="PPR"/>
    <property type="match status" value="3"/>
</dbReference>
<evidence type="ECO:0000256" key="2">
    <source>
        <dbReference type="ARBA" id="ARBA00006643"/>
    </source>
</evidence>
<evidence type="ECO:0000256" key="5">
    <source>
        <dbReference type="ARBA" id="ARBA00022853"/>
    </source>
</evidence>
<feature type="repeat" description="PPR" evidence="6">
    <location>
        <begin position="552"/>
        <end position="582"/>
    </location>
</feature>
<feature type="repeat" description="PPR" evidence="6">
    <location>
        <begin position="583"/>
        <end position="617"/>
    </location>
</feature>
<evidence type="ECO:0000259" key="8">
    <source>
        <dbReference type="Pfam" id="PF14432"/>
    </source>
</evidence>
<dbReference type="Pfam" id="PF20431">
    <property type="entry name" value="E_motif"/>
    <property type="match status" value="1"/>
</dbReference>
<protein>
    <recommendedName>
        <fullName evidence="11">Histone deacetylase</fullName>
    </recommendedName>
</protein>
<comment type="similarity">
    <text evidence="2">Belongs to the PPR family. PCMP-H subfamily.</text>
</comment>
<dbReference type="InterPro" id="IPR032867">
    <property type="entry name" value="DYW_dom"/>
</dbReference>
<dbReference type="InterPro" id="IPR046848">
    <property type="entry name" value="E_motif"/>
</dbReference>
<keyword evidence="10" id="KW-1185">Reference proteome</keyword>
<dbReference type="Proteomes" id="UP001497480">
    <property type="component" value="Unassembled WGS sequence"/>
</dbReference>
<feature type="domain" description="DYW" evidence="8">
    <location>
        <begin position="899"/>
        <end position="991"/>
    </location>
</feature>
<dbReference type="GO" id="GO:0009451">
    <property type="term" value="P:RNA modification"/>
    <property type="evidence" value="ECO:0007669"/>
    <property type="project" value="InterPro"/>
</dbReference>
<dbReference type="Pfam" id="PF00850">
    <property type="entry name" value="Hist_deacetyl"/>
    <property type="match status" value="1"/>
</dbReference>
<dbReference type="Gene3D" id="3.40.800.20">
    <property type="entry name" value="Histone deacetylase domain"/>
    <property type="match status" value="1"/>
</dbReference>
<dbReference type="InterPro" id="IPR023696">
    <property type="entry name" value="Ureohydrolase_dom_sf"/>
</dbReference>
<dbReference type="EMBL" id="CAXHTB010000010">
    <property type="protein sequence ID" value="CAL0313161.1"/>
    <property type="molecule type" value="Genomic_DNA"/>
</dbReference>
<dbReference type="PANTHER" id="PTHR47926:SF379">
    <property type="entry name" value="TETRATRICOPEPTIDE-LIKE HELICAL DOMAIN SUPERFAMILY"/>
    <property type="match status" value="1"/>
</dbReference>
<evidence type="ECO:0000259" key="7">
    <source>
        <dbReference type="Pfam" id="PF00850"/>
    </source>
</evidence>
<dbReference type="SUPFAM" id="SSF52768">
    <property type="entry name" value="Arginase/deacetylase"/>
    <property type="match status" value="1"/>
</dbReference>
<dbReference type="FunFam" id="1.25.40.10:FF:000184">
    <property type="entry name" value="Pentatricopeptide repeat-containing protein, chloroplastic"/>
    <property type="match status" value="1"/>
</dbReference>
<reference evidence="9 10" key="1">
    <citation type="submission" date="2024-03" db="EMBL/GenBank/DDBJ databases">
        <authorList>
            <person name="Martinez-Hernandez J."/>
        </authorList>
    </citation>
    <scope>NUCLEOTIDE SEQUENCE [LARGE SCALE GENOMIC DNA]</scope>
</reference>
<dbReference type="Pfam" id="PF13041">
    <property type="entry name" value="PPR_2"/>
    <property type="match status" value="2"/>
</dbReference>
<keyword evidence="4" id="KW-0677">Repeat</keyword>
<evidence type="ECO:0000256" key="3">
    <source>
        <dbReference type="ARBA" id="ARBA00022491"/>
    </source>
</evidence>
<dbReference type="PANTHER" id="PTHR47926">
    <property type="entry name" value="PENTATRICOPEPTIDE REPEAT-CONTAINING PROTEIN"/>
    <property type="match status" value="1"/>
</dbReference>
<dbReference type="GO" id="GO:0008270">
    <property type="term" value="F:zinc ion binding"/>
    <property type="evidence" value="ECO:0007669"/>
    <property type="project" value="InterPro"/>
</dbReference>
<dbReference type="InterPro" id="IPR000286">
    <property type="entry name" value="HDACs"/>
</dbReference>
<evidence type="ECO:0000256" key="1">
    <source>
        <dbReference type="ARBA" id="ARBA00001947"/>
    </source>
</evidence>
<proteinExistence type="inferred from homology"/>
<name>A0AAV1WUQ9_LUPLU</name>
<dbReference type="InterPro" id="IPR046960">
    <property type="entry name" value="PPR_At4g14850-like_plant"/>
</dbReference>
<dbReference type="CDD" id="cd09992">
    <property type="entry name" value="HDAC_classII"/>
    <property type="match status" value="1"/>
</dbReference>
<keyword evidence="3" id="KW-0678">Repressor</keyword>
<comment type="cofactor">
    <cofactor evidence="1">
        <name>Zn(2+)</name>
        <dbReference type="ChEBI" id="CHEBI:29105"/>
    </cofactor>
</comment>
<organism evidence="9 10">
    <name type="scientific">Lupinus luteus</name>
    <name type="common">European yellow lupine</name>
    <dbReference type="NCBI Taxonomy" id="3873"/>
    <lineage>
        <taxon>Eukaryota</taxon>
        <taxon>Viridiplantae</taxon>
        <taxon>Streptophyta</taxon>
        <taxon>Embryophyta</taxon>
        <taxon>Tracheophyta</taxon>
        <taxon>Spermatophyta</taxon>
        <taxon>Magnoliopsida</taxon>
        <taxon>eudicotyledons</taxon>
        <taxon>Gunneridae</taxon>
        <taxon>Pentapetalae</taxon>
        <taxon>rosids</taxon>
        <taxon>fabids</taxon>
        <taxon>Fabales</taxon>
        <taxon>Fabaceae</taxon>
        <taxon>Papilionoideae</taxon>
        <taxon>50 kb inversion clade</taxon>
        <taxon>genistoids sensu lato</taxon>
        <taxon>core genistoids</taxon>
        <taxon>Genisteae</taxon>
        <taxon>Lupinus</taxon>
    </lineage>
</organism>
<dbReference type="PRINTS" id="PR01270">
    <property type="entry name" value="HDASUPER"/>
</dbReference>
<accession>A0AAV1WUQ9</accession>
<gene>
    <name evidence="9" type="ORF">LLUT_LOCUS14221</name>
</gene>
<dbReference type="Pfam" id="PF14432">
    <property type="entry name" value="DYW_deaminase"/>
    <property type="match status" value="1"/>
</dbReference>
<dbReference type="FunFam" id="1.25.40.10:FF:001912">
    <property type="entry name" value="Putative pentatricopeptide repeat-containing protein isoform A"/>
    <property type="match status" value="1"/>
</dbReference>
<keyword evidence="5" id="KW-0156">Chromatin regulator</keyword>
<dbReference type="GO" id="GO:0003723">
    <property type="term" value="F:RNA binding"/>
    <property type="evidence" value="ECO:0007669"/>
    <property type="project" value="InterPro"/>
</dbReference>
<dbReference type="InterPro" id="IPR037138">
    <property type="entry name" value="His_deacetylse_dom_sf"/>
</dbReference>
<dbReference type="Gene3D" id="1.25.40.10">
    <property type="entry name" value="Tetratricopeptide repeat domain"/>
    <property type="match status" value="3"/>
</dbReference>
<dbReference type="GO" id="GO:0006325">
    <property type="term" value="P:chromatin organization"/>
    <property type="evidence" value="ECO:0007669"/>
    <property type="project" value="UniProtKB-KW"/>
</dbReference>
<dbReference type="PROSITE" id="PS51375">
    <property type="entry name" value="PPR"/>
    <property type="match status" value="3"/>
</dbReference>
<dbReference type="Pfam" id="PF01535">
    <property type="entry name" value="PPR"/>
    <property type="match status" value="2"/>
</dbReference>
<sequence>MNLHKLPLSSSFSSHGNKLFMLGNNDVRKGWITTNNKYCNTCASLPSIHQLTHARLIYSLAPSMGHNQESHPESHLRVPAITNALQQMNLTSQFRASELIQLQNFEPASVDDIATVHARAYVSGLEKVMTRASEEGLILIEGSGPTYATASTFNESRLAAGAGLALVDSVVAASKKTNNPPTGFALIRPPGHHAVPAGPMGFCIFGNVAIAARYAQRVHGLKRVFIFDFDVHHGNGTNNAFYDDPDVFFLSTHQDGSYPGTGKFNEVGSGNGEGTTLNLPLPGGSGDAAIRSVFDDVVVPCAQRFKPDIILVSAGYDGHVLDPLANLQYTTGTYYMLASIADTFRALLGDPSLATEFDNPNILYEEPSTKSIDNSMRSLTNIAKHPTISLIKSSTTLKELKQIHTQLLVNGTLNNPHFHAQFIATIALHNPINLHYSNYLLHHHHHNPNLFTLNSMIRAYSKSTTPHKSFYFYNNILNSPNNLSPDNYTFNFLVRTCAQLMVHMTGFSVHAALIKHGFQHDPHVQSGLIFMYAEMGCLNSCHVLFEGVQNPDLVCQTAMLHACAKCGDVDFARKMFDKMPHRDFVVWNAMVAGYAQCGRSREALDLFQLMQMEGVKINEVSMVSVLSACTQLGALDQGRWAHAYLEKNSIRMTVTLGTALVDMYAKCGNIGKAMEVFWGMKEKNVYTWSSAIGGLAMNGLGRESVELFSLMKKDGVQPNEVTFISLLRGCSVVGMVEEGRNHFDSMRKLYGIEPEFEHYGLMVDLYGRAGHVEEALSFINRMPMRPHVGAWVALLHACRMHKKKEIGEYALKKIVEVEEKNDGAYVLLSNIYADYKNWEGVKNVRQRMKSKGVKKVPGCSVIEVDGEVHEFIVGDKCHPRYDEIEMKIEEMSRCVRLGGHVANTSNVFFDIEEEEKEDALGRHSEKLAIAFGLISLKEGVGIRVIMNLRICWDCHEVAKMISRFYKRDIVVRDRNRFHHFNDGECSCKGYW</sequence>
<dbReference type="FunFam" id="1.25.40.10:FF:002299">
    <property type="entry name" value="Putative pentatricopeptide repeat-containing protein isoform A"/>
    <property type="match status" value="1"/>
</dbReference>
<evidence type="ECO:0000313" key="10">
    <source>
        <dbReference type="Proteomes" id="UP001497480"/>
    </source>
</evidence>
<dbReference type="InterPro" id="IPR023801">
    <property type="entry name" value="His_deacetylse_dom"/>
</dbReference>
<evidence type="ECO:0000313" key="9">
    <source>
        <dbReference type="EMBL" id="CAL0313161.1"/>
    </source>
</evidence>
<evidence type="ECO:0000256" key="6">
    <source>
        <dbReference type="PROSITE-ProRule" id="PRU00708"/>
    </source>
</evidence>
<comment type="caution">
    <text evidence="9">The sequence shown here is derived from an EMBL/GenBank/DDBJ whole genome shotgun (WGS) entry which is preliminary data.</text>
</comment>
<dbReference type="InterPro" id="IPR011990">
    <property type="entry name" value="TPR-like_helical_dom_sf"/>
</dbReference>
<feature type="domain" description="Histone deacetylase" evidence="7">
    <location>
        <begin position="71"/>
        <end position="340"/>
    </location>
</feature>
<evidence type="ECO:0000256" key="4">
    <source>
        <dbReference type="ARBA" id="ARBA00022737"/>
    </source>
</evidence>
<dbReference type="InterPro" id="IPR002885">
    <property type="entry name" value="PPR_rpt"/>
</dbReference>
<evidence type="ECO:0008006" key="11">
    <source>
        <dbReference type="Google" id="ProtNLM"/>
    </source>
</evidence>
<dbReference type="AlphaFoldDB" id="A0AAV1WUQ9"/>